<name>A0A915IS37_ROMCU</name>
<dbReference type="WBParaSite" id="nRc.2.0.1.t16842-RA">
    <property type="protein sequence ID" value="nRc.2.0.1.t16842-RA"/>
    <property type="gene ID" value="nRc.2.0.1.g16842"/>
</dbReference>
<reference evidence="2" key="1">
    <citation type="submission" date="2022-11" db="UniProtKB">
        <authorList>
            <consortium name="WormBaseParasite"/>
        </authorList>
    </citation>
    <scope>IDENTIFICATION</scope>
</reference>
<evidence type="ECO:0000313" key="1">
    <source>
        <dbReference type="Proteomes" id="UP000887565"/>
    </source>
</evidence>
<sequence>MHFTHFVDYRRHARHFGYYNIEGTLFDGYSYVLYLNGGHPALSLCNTLLNCGAMLVKPWKLLWKFLCRASSRF</sequence>
<protein>
    <submittedName>
        <fullName evidence="2">Uncharacterized protein</fullName>
    </submittedName>
</protein>
<evidence type="ECO:0000313" key="2">
    <source>
        <dbReference type="WBParaSite" id="nRc.2.0.1.t16842-RA"/>
    </source>
</evidence>
<accession>A0A915IS37</accession>
<dbReference type="Proteomes" id="UP000887565">
    <property type="component" value="Unplaced"/>
</dbReference>
<keyword evidence="1" id="KW-1185">Reference proteome</keyword>
<proteinExistence type="predicted"/>
<dbReference type="AlphaFoldDB" id="A0A915IS37"/>
<organism evidence="1 2">
    <name type="scientific">Romanomermis culicivorax</name>
    <name type="common">Nematode worm</name>
    <dbReference type="NCBI Taxonomy" id="13658"/>
    <lineage>
        <taxon>Eukaryota</taxon>
        <taxon>Metazoa</taxon>
        <taxon>Ecdysozoa</taxon>
        <taxon>Nematoda</taxon>
        <taxon>Enoplea</taxon>
        <taxon>Dorylaimia</taxon>
        <taxon>Mermithida</taxon>
        <taxon>Mermithoidea</taxon>
        <taxon>Mermithidae</taxon>
        <taxon>Romanomermis</taxon>
    </lineage>
</organism>